<reference evidence="2 3" key="1">
    <citation type="submission" date="2019-07" db="EMBL/GenBank/DDBJ databases">
        <title>New species of Amycolatopsis and Streptomyces.</title>
        <authorList>
            <person name="Duangmal K."/>
            <person name="Teo W.F.A."/>
            <person name="Lipun K."/>
        </authorList>
    </citation>
    <scope>NUCLEOTIDE SEQUENCE [LARGE SCALE GENOMIC DNA]</scope>
    <source>
        <strain evidence="2 3">TISTR 2346</strain>
    </source>
</reference>
<feature type="transmembrane region" description="Helical" evidence="1">
    <location>
        <begin position="157"/>
        <end position="177"/>
    </location>
</feature>
<comment type="caution">
    <text evidence="2">The sequence shown here is derived from an EMBL/GenBank/DDBJ whole genome shotgun (WGS) entry which is preliminary data.</text>
</comment>
<dbReference type="AlphaFoldDB" id="A0A5N8W808"/>
<gene>
    <name evidence="2" type="ORF">FNH04_28015</name>
</gene>
<dbReference type="EMBL" id="VJZE01000241">
    <property type="protein sequence ID" value="MPY43611.1"/>
    <property type="molecule type" value="Genomic_DNA"/>
</dbReference>
<accession>A0A5N8W808</accession>
<sequence>MGAAVADDGFDFSPGAQVPLTGAAGQTAATFALASAAYRDNEVGEILKANNEWHKSTVKPGRKWATIFRPNLGEAFSLAVRDRMLGAGRKSLIQSFGMEPQVVVEHCLAANRIRRERDNWLSAVMVLCGLLFLPGLLLWLLVFQIRTTVAKREDKRAGALATTLLVAVGALAVIFLVKMPFTGFWSWYARACVVMPVAGWFWAKQICERTASDLRERWAGLLSGGGIGAKIPEAVPGSPGESRAEQLRKELARLSAEQRSNLVFYAGPKGILGMGTRWGSWQLAEDLVPADPSKEIHPFRSWDVIRSIHDQLRMLERGPLNTGGFPAPSIKHWIVSPIGEGAGEVSRPENADVDAYQFKSHAIQEICNKQQFGSGNRHYLGVQWTLWDGQLILTMMITVTVLHQTLRIEVTGHALGPVHGLFTTKPAAKEKEVQKSVRFWETRKVKLPLVDPDEVVRLAARAPLTWYPPVLNWLGGSLGLPEPFGLRHAWADQPWRHRFMADDALRAATPVLRVVHAAAIKVLEENGVDTEKFGARSTFLSTAVQDATPRKADVYDA</sequence>
<evidence type="ECO:0000313" key="2">
    <source>
        <dbReference type="EMBL" id="MPY43611.1"/>
    </source>
</evidence>
<dbReference type="RefSeq" id="WP_152788571.1">
    <property type="nucleotide sequence ID" value="NZ_BAABEQ010000006.1"/>
</dbReference>
<keyword evidence="1" id="KW-1133">Transmembrane helix</keyword>
<evidence type="ECO:0000256" key="1">
    <source>
        <dbReference type="SAM" id="Phobius"/>
    </source>
</evidence>
<feature type="transmembrane region" description="Helical" evidence="1">
    <location>
        <begin position="120"/>
        <end position="145"/>
    </location>
</feature>
<dbReference type="Proteomes" id="UP000326979">
    <property type="component" value="Unassembled WGS sequence"/>
</dbReference>
<keyword evidence="3" id="KW-1185">Reference proteome</keyword>
<name>A0A5N8W808_9ACTN</name>
<organism evidence="2 3">
    <name type="scientific">Streptomyces phyllanthi</name>
    <dbReference type="NCBI Taxonomy" id="1803180"/>
    <lineage>
        <taxon>Bacteria</taxon>
        <taxon>Bacillati</taxon>
        <taxon>Actinomycetota</taxon>
        <taxon>Actinomycetes</taxon>
        <taxon>Kitasatosporales</taxon>
        <taxon>Streptomycetaceae</taxon>
        <taxon>Streptomyces</taxon>
    </lineage>
</organism>
<keyword evidence="1" id="KW-0812">Transmembrane</keyword>
<dbReference type="OrthoDB" id="4287439at2"/>
<feature type="transmembrane region" description="Helical" evidence="1">
    <location>
        <begin position="184"/>
        <end position="203"/>
    </location>
</feature>
<evidence type="ECO:0000313" key="3">
    <source>
        <dbReference type="Proteomes" id="UP000326979"/>
    </source>
</evidence>
<protein>
    <submittedName>
        <fullName evidence="2">Uncharacterized protein</fullName>
    </submittedName>
</protein>
<proteinExistence type="predicted"/>
<keyword evidence="1" id="KW-0472">Membrane</keyword>